<protein>
    <recommendedName>
        <fullName evidence="3">Palmitoyl-protein thioesterase 1</fullName>
        <ecNumber evidence="2">3.1.2.22</ecNumber>
    </recommendedName>
    <alternativeName>
        <fullName evidence="8">Palmitoyl-protein hydrolase 1</fullName>
    </alternativeName>
</protein>
<dbReference type="InterPro" id="IPR029058">
    <property type="entry name" value="AB_hydrolase_fold"/>
</dbReference>
<dbReference type="PANTHER" id="PTHR11247:SF8">
    <property type="entry name" value="PALMITOYL-PROTEIN THIOESTERASE 1"/>
    <property type="match status" value="1"/>
</dbReference>
<dbReference type="Pfam" id="PF02089">
    <property type="entry name" value="Palm_thioest"/>
    <property type="match status" value="1"/>
</dbReference>
<keyword evidence="5" id="KW-0378">Hydrolase</keyword>
<evidence type="ECO:0000256" key="6">
    <source>
        <dbReference type="ARBA" id="ARBA00023157"/>
    </source>
</evidence>
<evidence type="ECO:0000256" key="4">
    <source>
        <dbReference type="ARBA" id="ARBA00022729"/>
    </source>
</evidence>
<dbReference type="GO" id="GO:0006898">
    <property type="term" value="P:receptor-mediated endocytosis"/>
    <property type="evidence" value="ECO:0007669"/>
    <property type="project" value="TreeGrafter"/>
</dbReference>
<feature type="signal peptide" evidence="10">
    <location>
        <begin position="1"/>
        <end position="26"/>
    </location>
</feature>
<keyword evidence="7" id="KW-0325">Glycoprotein</keyword>
<proteinExistence type="inferred from homology"/>
<dbReference type="EC" id="3.1.2.22" evidence="2"/>
<evidence type="ECO:0000313" key="12">
    <source>
        <dbReference type="Proteomes" id="UP000192578"/>
    </source>
</evidence>
<dbReference type="AlphaFoldDB" id="A0A9X6NGB7"/>
<comment type="catalytic activity">
    <reaction evidence="9">
        <text>S-hexadecanoyl-L-cysteinyl-[protein] + H2O = L-cysteinyl-[protein] + hexadecanoate + H(+)</text>
        <dbReference type="Rhea" id="RHEA:19233"/>
        <dbReference type="Rhea" id="RHEA-COMP:10131"/>
        <dbReference type="Rhea" id="RHEA-COMP:11032"/>
        <dbReference type="ChEBI" id="CHEBI:7896"/>
        <dbReference type="ChEBI" id="CHEBI:15377"/>
        <dbReference type="ChEBI" id="CHEBI:15378"/>
        <dbReference type="ChEBI" id="CHEBI:29950"/>
        <dbReference type="ChEBI" id="CHEBI:74151"/>
        <dbReference type="EC" id="3.1.2.22"/>
    </reaction>
    <physiologicalReaction direction="left-to-right" evidence="9">
        <dbReference type="Rhea" id="RHEA:19234"/>
    </physiologicalReaction>
</comment>
<keyword evidence="4 10" id="KW-0732">Signal</keyword>
<feature type="chain" id="PRO_5040781621" description="Palmitoyl-protein thioesterase 1" evidence="10">
    <location>
        <begin position="27"/>
        <end position="314"/>
    </location>
</feature>
<evidence type="ECO:0000256" key="10">
    <source>
        <dbReference type="SAM" id="SignalP"/>
    </source>
</evidence>
<dbReference type="FunFam" id="3.40.50.1820:FF:000107">
    <property type="entry name" value="Palmitoyl-protein thioesterase 1"/>
    <property type="match status" value="1"/>
</dbReference>
<dbReference type="PANTHER" id="PTHR11247">
    <property type="entry name" value="PALMITOYL-PROTEIN THIOESTERASE/DOLICHYLDIPHOSPHATASE 1"/>
    <property type="match status" value="1"/>
</dbReference>
<evidence type="ECO:0000256" key="5">
    <source>
        <dbReference type="ARBA" id="ARBA00022801"/>
    </source>
</evidence>
<dbReference type="EMBL" id="MTYJ01000256">
    <property type="protein sequence ID" value="OWA52216.1"/>
    <property type="molecule type" value="Genomic_DNA"/>
</dbReference>
<dbReference type="GO" id="GO:0005764">
    <property type="term" value="C:lysosome"/>
    <property type="evidence" value="ECO:0007669"/>
    <property type="project" value="TreeGrafter"/>
</dbReference>
<keyword evidence="6" id="KW-1015">Disulfide bond</keyword>
<dbReference type="PRINTS" id="PR00414">
    <property type="entry name" value="PPTHIESTRASE"/>
</dbReference>
<dbReference type="GO" id="GO:0008474">
    <property type="term" value="F:palmitoyl-(protein) hydrolase activity"/>
    <property type="evidence" value="ECO:0007669"/>
    <property type="project" value="UniProtKB-EC"/>
</dbReference>
<reference evidence="12" key="1">
    <citation type="submission" date="2017-01" db="EMBL/GenBank/DDBJ databases">
        <title>Comparative genomics of anhydrobiosis in the tardigrade Hypsibius dujardini.</title>
        <authorList>
            <person name="Yoshida Y."/>
            <person name="Koutsovoulos G."/>
            <person name="Laetsch D."/>
            <person name="Stevens L."/>
            <person name="Kumar S."/>
            <person name="Horikawa D."/>
            <person name="Ishino K."/>
            <person name="Komine S."/>
            <person name="Tomita M."/>
            <person name="Blaxter M."/>
            <person name="Arakawa K."/>
        </authorList>
    </citation>
    <scope>NUCLEOTIDE SEQUENCE [LARGE SCALE GENOMIC DNA]</scope>
    <source>
        <strain evidence="12">Z151</strain>
    </source>
</reference>
<dbReference type="Gene3D" id="3.40.50.1820">
    <property type="entry name" value="alpha/beta hydrolase"/>
    <property type="match status" value="1"/>
</dbReference>
<evidence type="ECO:0000256" key="7">
    <source>
        <dbReference type="ARBA" id="ARBA00023180"/>
    </source>
</evidence>
<sequence length="314" mass="35399">MASLSSIAWMRFFCAVGVFIALGSEASLLRIHTDYVVDDGPTPLVLWHGMGDTCCANGIANLQKVIRNNISGIFVHSVEIGTTEDEDKDNSYFLQVNKQIDQVCKNLSQIPELQNGYNAVGLSQGGQFLRAVAQRCPNPPIKNLITLGGQHQGVSAFPNCPGTKAVCRYIRELLDLGAYTSFVQQRLVQAQYWHDPLKEDEYRKKSTFLADINNELTRNEVYKENLQKLRNFVMVKFLNDTVVIPQESEWFGFYCPGQEKTICSLQDSTLYQEDWLGLKAMNEAGKVKFLTAPGEHIQFTTEWFLDTIAAPYLH</sequence>
<dbReference type="SUPFAM" id="SSF53474">
    <property type="entry name" value="alpha/beta-Hydrolases"/>
    <property type="match status" value="1"/>
</dbReference>
<organism evidence="11 12">
    <name type="scientific">Hypsibius exemplaris</name>
    <name type="common">Freshwater tardigrade</name>
    <dbReference type="NCBI Taxonomy" id="2072580"/>
    <lineage>
        <taxon>Eukaryota</taxon>
        <taxon>Metazoa</taxon>
        <taxon>Ecdysozoa</taxon>
        <taxon>Tardigrada</taxon>
        <taxon>Eutardigrada</taxon>
        <taxon>Parachela</taxon>
        <taxon>Hypsibioidea</taxon>
        <taxon>Hypsibiidae</taxon>
        <taxon>Hypsibius</taxon>
    </lineage>
</organism>
<dbReference type="OrthoDB" id="10263094at2759"/>
<evidence type="ECO:0000256" key="3">
    <source>
        <dbReference type="ARBA" id="ARBA00014212"/>
    </source>
</evidence>
<comment type="caution">
    <text evidence="11">The sequence shown here is derived from an EMBL/GenBank/DDBJ whole genome shotgun (WGS) entry which is preliminary data.</text>
</comment>
<accession>A0A9X6NGB7</accession>
<evidence type="ECO:0000256" key="8">
    <source>
        <dbReference type="ARBA" id="ARBA00031934"/>
    </source>
</evidence>
<evidence type="ECO:0000313" key="11">
    <source>
        <dbReference type="EMBL" id="OWA52216.1"/>
    </source>
</evidence>
<dbReference type="InterPro" id="IPR002472">
    <property type="entry name" value="Palm_thioest"/>
</dbReference>
<evidence type="ECO:0000256" key="9">
    <source>
        <dbReference type="ARBA" id="ARBA00047409"/>
    </source>
</evidence>
<dbReference type="Proteomes" id="UP000192578">
    <property type="component" value="Unassembled WGS sequence"/>
</dbReference>
<comment type="similarity">
    <text evidence="1">Belongs to the palmitoyl-protein thioesterase family.</text>
</comment>
<gene>
    <name evidence="11" type="ORF">BV898_16674</name>
</gene>
<evidence type="ECO:0000256" key="1">
    <source>
        <dbReference type="ARBA" id="ARBA00010758"/>
    </source>
</evidence>
<keyword evidence="12" id="KW-1185">Reference proteome</keyword>
<name>A0A9X6NGB7_HYPEX</name>
<evidence type="ECO:0000256" key="2">
    <source>
        <dbReference type="ARBA" id="ARBA00012423"/>
    </source>
</evidence>